<evidence type="ECO:0000313" key="3">
    <source>
        <dbReference type="Proteomes" id="UP000184520"/>
    </source>
</evidence>
<reference evidence="3" key="1">
    <citation type="submission" date="2016-11" db="EMBL/GenBank/DDBJ databases">
        <authorList>
            <person name="Varghese N."/>
            <person name="Submissions S."/>
        </authorList>
    </citation>
    <scope>NUCLEOTIDE SEQUENCE [LARGE SCALE GENOMIC DNA]</scope>
    <source>
        <strain evidence="3">CGMCC 1.8995</strain>
    </source>
</reference>
<dbReference type="InterPro" id="IPR027392">
    <property type="entry name" value="TF_Znf"/>
</dbReference>
<feature type="domain" description="Transcription factor zinc-finger" evidence="1">
    <location>
        <begin position="2"/>
        <end position="44"/>
    </location>
</feature>
<dbReference type="AlphaFoldDB" id="A0A1M5GVL3"/>
<keyword evidence="2" id="KW-0479">Metal-binding</keyword>
<protein>
    <submittedName>
        <fullName evidence="2">Transcription factor zinc-finger</fullName>
    </submittedName>
</protein>
<keyword evidence="3" id="KW-1185">Reference proteome</keyword>
<dbReference type="OrthoDB" id="9814037at2"/>
<dbReference type="GO" id="GO:0008270">
    <property type="term" value="F:zinc ion binding"/>
    <property type="evidence" value="ECO:0007669"/>
    <property type="project" value="UniProtKB-KW"/>
</dbReference>
<sequence>MQCTQCKQGQLIPSFLDDLFRAHTCNHCGGNWIMIEDFVSWKERNQAYEFEQVTDVSEDTSDTKKALLCPVTGGIMRKFKIAASTDHRVDYSAQVGGIWLDKGEWELLKAEGVAGALNNVVTQQWQKKIREENTASHFAEIYAAKFGEATYKEVKALREWLNAQPNKADLRAYLLAEDPYSTER</sequence>
<dbReference type="Proteomes" id="UP000184520">
    <property type="component" value="Unassembled WGS sequence"/>
</dbReference>
<dbReference type="STRING" id="634436.SAMN05216361_1193"/>
<organism evidence="2 3">
    <name type="scientific">Marisediminitalea aggregata</name>
    <dbReference type="NCBI Taxonomy" id="634436"/>
    <lineage>
        <taxon>Bacteria</taxon>
        <taxon>Pseudomonadati</taxon>
        <taxon>Pseudomonadota</taxon>
        <taxon>Gammaproteobacteria</taxon>
        <taxon>Alteromonadales</taxon>
        <taxon>Alteromonadaceae</taxon>
        <taxon>Marisediminitalea</taxon>
    </lineage>
</organism>
<evidence type="ECO:0000313" key="2">
    <source>
        <dbReference type="EMBL" id="SHG07743.1"/>
    </source>
</evidence>
<accession>A0A1M5GVL3</accession>
<dbReference type="EMBL" id="FQWD01000002">
    <property type="protein sequence ID" value="SHG07743.1"/>
    <property type="molecule type" value="Genomic_DNA"/>
</dbReference>
<dbReference type="Pfam" id="PF13453">
    <property type="entry name" value="Zn_ribbon_TFIIB"/>
    <property type="match status" value="1"/>
</dbReference>
<name>A0A1M5GVL3_9ALTE</name>
<proteinExistence type="predicted"/>
<evidence type="ECO:0000259" key="1">
    <source>
        <dbReference type="Pfam" id="PF13453"/>
    </source>
</evidence>
<keyword evidence="2" id="KW-0863">Zinc-finger</keyword>
<dbReference type="RefSeq" id="WP_073319346.1">
    <property type="nucleotide sequence ID" value="NZ_FQWD01000002.1"/>
</dbReference>
<gene>
    <name evidence="2" type="ORF">SAMN05216361_1193</name>
</gene>
<keyword evidence="2" id="KW-0862">Zinc</keyword>